<dbReference type="InterPro" id="IPR008928">
    <property type="entry name" value="6-hairpin_glycosidase_sf"/>
</dbReference>
<dbReference type="Proteomes" id="UP000256748">
    <property type="component" value="Unassembled WGS sequence"/>
</dbReference>
<comment type="caution">
    <text evidence="6">The sequence shown here is derived from an EMBL/GenBank/DDBJ whole genome shotgun (WGS) entry which is preliminary data.</text>
</comment>
<dbReference type="Pfam" id="PF21958">
    <property type="entry name" value="SOGP_N"/>
    <property type="match status" value="1"/>
</dbReference>
<feature type="domain" description="SOGP N-terminal" evidence="5">
    <location>
        <begin position="32"/>
        <end position="262"/>
    </location>
</feature>
<feature type="domain" description="Glycoside phosphorylase super sandwich" evidence="4">
    <location>
        <begin position="324"/>
        <end position="573"/>
    </location>
</feature>
<name>A0A3E1AZ13_RHILT</name>
<dbReference type="Pfam" id="PF17167">
    <property type="entry name" value="Glyco_hydro_94"/>
    <property type="match status" value="1"/>
</dbReference>
<dbReference type="InterPro" id="IPR048771">
    <property type="entry name" value="SOGP_2nd"/>
</dbReference>
<dbReference type="RefSeq" id="WP_116276601.1">
    <property type="nucleotide sequence ID" value="NZ_KZ859531.1"/>
</dbReference>
<protein>
    <submittedName>
        <fullName evidence="6">Cellobiose phosphorylase</fullName>
    </submittedName>
</protein>
<dbReference type="SUPFAM" id="SSF48208">
    <property type="entry name" value="Six-hairpin glycosidases"/>
    <property type="match status" value="1"/>
</dbReference>
<dbReference type="PANTHER" id="PTHR37469:SF2">
    <property type="entry name" value="CELLOBIONIC ACID PHOSPHORYLASE"/>
    <property type="match status" value="1"/>
</dbReference>
<reference evidence="6 7" key="1">
    <citation type="submission" date="2017-03" db="EMBL/GenBank/DDBJ databases">
        <title>Genome analysis of Rhizobial strains effectives or ineffectives for nitrogen fixation isolated from bean seeds.</title>
        <authorList>
            <person name="Peralta H."/>
            <person name="Aguilar-Vera A."/>
            <person name="Mora Y."/>
            <person name="Vargas-Lagunas C."/>
            <person name="Girard L."/>
            <person name="Mora J."/>
        </authorList>
    </citation>
    <scope>NUCLEOTIDE SEQUENCE [LARGE SCALE GENOMIC DNA]</scope>
    <source>
        <strain evidence="6 7">CCGM5</strain>
    </source>
</reference>
<organism evidence="6 7">
    <name type="scientific">Rhizobium leguminosarum bv. trifolii</name>
    <dbReference type="NCBI Taxonomy" id="386"/>
    <lineage>
        <taxon>Bacteria</taxon>
        <taxon>Pseudomonadati</taxon>
        <taxon>Pseudomonadota</taxon>
        <taxon>Alphaproteobacteria</taxon>
        <taxon>Hyphomicrobiales</taxon>
        <taxon>Rhizobiaceae</taxon>
        <taxon>Rhizobium/Agrobacterium group</taxon>
        <taxon>Rhizobium</taxon>
    </lineage>
</organism>
<evidence type="ECO:0000256" key="1">
    <source>
        <dbReference type="ARBA" id="ARBA00022676"/>
    </source>
</evidence>
<evidence type="ECO:0000259" key="3">
    <source>
        <dbReference type="Pfam" id="PF17167"/>
    </source>
</evidence>
<accession>A0A3E1AZ13</accession>
<dbReference type="PANTHER" id="PTHR37469">
    <property type="entry name" value="CELLOBIONIC ACID PHOSPHORYLASE-RELATED"/>
    <property type="match status" value="1"/>
</dbReference>
<dbReference type="Pfam" id="PF21250">
    <property type="entry name" value="SOGP_2nd"/>
    <property type="match status" value="1"/>
</dbReference>
<evidence type="ECO:0000259" key="5">
    <source>
        <dbReference type="Pfam" id="PF21958"/>
    </source>
</evidence>
<dbReference type="GO" id="GO:0005975">
    <property type="term" value="P:carbohydrate metabolic process"/>
    <property type="evidence" value="ECO:0007669"/>
    <property type="project" value="InterPro"/>
</dbReference>
<dbReference type="EMBL" id="NAOO01000045">
    <property type="protein sequence ID" value="RFB82413.1"/>
    <property type="molecule type" value="Genomic_DNA"/>
</dbReference>
<feature type="domain" description="Glycosyl hydrolase 94 catalytic" evidence="3">
    <location>
        <begin position="719"/>
        <end position="931"/>
    </location>
</feature>
<dbReference type="AlphaFoldDB" id="A0A3E1AZ13"/>
<keyword evidence="2" id="KW-0808">Transferase</keyword>
<sequence length="1100" mass="121173">MAPDPARSLQMPRRDELGLLAISNGSGLSISALPNGTLFAIEYADDKGSVQINQIQGSPLIGGIGRLYLRIGGARPEVVEIVGPRANGGFGYDATRFSWSGKTGDIGYNVRLELHPTEAAWFWRVALRHLKEGTLPADLVLIQDVGLGDRGFLMNSEAYASQYVDHHIADHQMFGSVVMNRQNLKQGGGRNPWLVQGCLDGAAGYATDAIQLVQAKNRLDDRLVGPFGTSLPSTRRQQETACPAIQSKSLSISASGATATFFALFAADHPEASSDADLLRLDGLAAAESVTGDLEETAPVRSLLQDASLLEVEPLDKKAIGRLYPERSLEERAGGKLLSFFVPDGALNRHVVLRDKELMVARRHGAIVRSGENMLLDDSTLAATCWMQGIFAAQLTIGNTSFHKLFSVSRDPYNLTRASGLRIMADIGAGWQLLAVPSAFEMGLSDCRWIYQCADRTITVAAVASGKDAAMQWTVSVEGKPCRFLVFGHVVLGEREYDAGGQIEFDTAGKRIHFRPDPAWLWGERYPDAGYWLVSPTPDAIEEIGGDELLYSDGMPRNGAFVALRSQATQALSFAVVGSMTDAAEAGRLAERYQAGITDEAMLAPASKFWRNTVRGLTIGNTMIDSPSADLAAQATLLPWLAHDAIVHLSVPHGLEQYTGAAWGTRDACQGPIEFLLAYEHDREAKEVVKTVFSEQYRGKGDWPQWFMLEPYANIRAGDSHGDIVVWPLKALCDYIEATGDLAILDEKVSWRDEKTMQRAAQTETIAIHVEKLLDTVREAFIPGTHLIRYGEGDWNDSLQPADPHLRDWMVSSWTVALLYEQIVRYSAILRRLGHGDQAKGLRKVATAMRRDFNRHLMRDGIVAGYGIFDPAHAGVELLLHPSDKRTGLSYSLISMTQAMLGGLFTPDQRRAHMKLIEEHLLFPDGVRLMEKPATYAGGPEMLFRRAESSSFVGREIGLMYVHAHLRYCETLALDAEADELWKAIAVVNPVSVASVLPHASRRQRNTYFSSSDAAFHDRYQAAAEWERVKAGEIAVDGGWRIYSSGPGLYTRSVVENILGFKRRFGRRRRKPLLPEAHASVELQTDHAAWRRLMKPKPTA</sequence>
<dbReference type="GO" id="GO:0016757">
    <property type="term" value="F:glycosyltransferase activity"/>
    <property type="evidence" value="ECO:0007669"/>
    <property type="project" value="UniProtKB-KW"/>
</dbReference>
<dbReference type="InterPro" id="IPR053831">
    <property type="entry name" value="SOGP_N"/>
</dbReference>
<evidence type="ECO:0000313" key="6">
    <source>
        <dbReference type="EMBL" id="RFB82413.1"/>
    </source>
</evidence>
<dbReference type="InterPro" id="IPR033432">
    <property type="entry name" value="GH94_catalytic"/>
</dbReference>
<evidence type="ECO:0000313" key="7">
    <source>
        <dbReference type="Proteomes" id="UP000256748"/>
    </source>
</evidence>
<dbReference type="InterPro" id="IPR052047">
    <property type="entry name" value="GH94_Enzymes"/>
</dbReference>
<evidence type="ECO:0000259" key="4">
    <source>
        <dbReference type="Pfam" id="PF21250"/>
    </source>
</evidence>
<keyword evidence="1" id="KW-0328">Glycosyltransferase</keyword>
<proteinExistence type="predicted"/>
<evidence type="ECO:0000256" key="2">
    <source>
        <dbReference type="ARBA" id="ARBA00022679"/>
    </source>
</evidence>
<gene>
    <name evidence="6" type="ORF">B5K10_32505</name>
</gene>
<dbReference type="InterPro" id="IPR012341">
    <property type="entry name" value="6hp_glycosidase-like_sf"/>
</dbReference>
<dbReference type="Gene3D" id="1.50.10.10">
    <property type="match status" value="1"/>
</dbReference>